<feature type="domain" description="AP2/ERF" evidence="6">
    <location>
        <begin position="110"/>
        <end position="167"/>
    </location>
</feature>
<evidence type="ECO:0000256" key="1">
    <source>
        <dbReference type="ARBA" id="ARBA00004123"/>
    </source>
</evidence>
<evidence type="ECO:0000256" key="2">
    <source>
        <dbReference type="ARBA" id="ARBA00023015"/>
    </source>
</evidence>
<gene>
    <name evidence="7" type="primary">EREBP1_3</name>
    <name evidence="7" type="ORF">g.39133</name>
</gene>
<dbReference type="GO" id="GO:0009873">
    <property type="term" value="P:ethylene-activated signaling pathway"/>
    <property type="evidence" value="ECO:0007669"/>
    <property type="project" value="InterPro"/>
</dbReference>
<dbReference type="GO" id="GO:0003677">
    <property type="term" value="F:DNA binding"/>
    <property type="evidence" value="ECO:0007669"/>
    <property type="project" value="UniProtKB-KW"/>
</dbReference>
<dbReference type="SMART" id="SM00380">
    <property type="entry name" value="AP2"/>
    <property type="match status" value="1"/>
</dbReference>
<evidence type="ECO:0000259" key="6">
    <source>
        <dbReference type="PROSITE" id="PS51032"/>
    </source>
</evidence>
<dbReference type="SUPFAM" id="SSF54171">
    <property type="entry name" value="DNA-binding domain"/>
    <property type="match status" value="1"/>
</dbReference>
<dbReference type="Gene3D" id="3.30.730.10">
    <property type="entry name" value="AP2/ERF domain"/>
    <property type="match status" value="1"/>
</dbReference>
<keyword evidence="5" id="KW-0539">Nucleus</keyword>
<dbReference type="GO" id="GO:0005634">
    <property type="term" value="C:nucleus"/>
    <property type="evidence" value="ECO:0007669"/>
    <property type="project" value="UniProtKB-SubCell"/>
</dbReference>
<evidence type="ECO:0000313" key="7">
    <source>
        <dbReference type="EMBL" id="JAT48175.1"/>
    </source>
</evidence>
<keyword evidence="4" id="KW-0804">Transcription</keyword>
<accession>A0A1D1Y0K5</accession>
<sequence>MCGGDVISGFKPTARSRRVAAEYLWADLKEESLLYDSKQRKKRAPLVVEEEDDDDFEADFREFKDDSEEEEEEELLDVKPFAFGAARAPFHRVEFSGLADKSAKKKRKNQYRGIRQRPWGKWAAEIRDPRKGVRVWLGTFCTAEEAARAYDIEARRIRGKKAKVNFPEEAPGGAARKHAIKTIAPRAAKRNPSEKLNVDQSFNYTSNLDHDFFSTSGFIEAKELIKESESPNPLPAVKSVTPAGGGAMCFQSDQSSNSFHYSDFGSEHESKAPERALVFGPTTIDGTEFGTIEDGNPQKKLKNNVEDTFATVENTAMKSSEELSGFDPYMFMQMPYLEGATDVSLENLFSIGIAQDASSLANLWTFDDMLPTGTAF</sequence>
<dbReference type="PRINTS" id="PR00367">
    <property type="entry name" value="ETHRSPELEMNT"/>
</dbReference>
<evidence type="ECO:0000256" key="5">
    <source>
        <dbReference type="ARBA" id="ARBA00023242"/>
    </source>
</evidence>
<dbReference type="GO" id="GO:0003700">
    <property type="term" value="F:DNA-binding transcription factor activity"/>
    <property type="evidence" value="ECO:0007669"/>
    <property type="project" value="InterPro"/>
</dbReference>
<protein>
    <submittedName>
        <fullName evidence="7">Ethylene-responsive transcription factor 1</fullName>
    </submittedName>
</protein>
<proteinExistence type="predicted"/>
<dbReference type="InterPro" id="IPR044808">
    <property type="entry name" value="ERF_plant"/>
</dbReference>
<keyword evidence="3" id="KW-0238">DNA-binding</keyword>
<dbReference type="FunFam" id="3.30.730.10:FF:000001">
    <property type="entry name" value="Ethylene-responsive transcription factor 2"/>
    <property type="match status" value="1"/>
</dbReference>
<name>A0A1D1Y0K5_9ARAE</name>
<dbReference type="InterPro" id="IPR016177">
    <property type="entry name" value="DNA-bd_dom_sf"/>
</dbReference>
<comment type="subcellular location">
    <subcellularLocation>
        <location evidence="1">Nucleus</location>
    </subcellularLocation>
</comment>
<organism evidence="7">
    <name type="scientific">Anthurium amnicola</name>
    <dbReference type="NCBI Taxonomy" id="1678845"/>
    <lineage>
        <taxon>Eukaryota</taxon>
        <taxon>Viridiplantae</taxon>
        <taxon>Streptophyta</taxon>
        <taxon>Embryophyta</taxon>
        <taxon>Tracheophyta</taxon>
        <taxon>Spermatophyta</taxon>
        <taxon>Magnoliopsida</taxon>
        <taxon>Liliopsida</taxon>
        <taxon>Araceae</taxon>
        <taxon>Pothoideae</taxon>
        <taxon>Potheae</taxon>
        <taxon>Anthurium</taxon>
    </lineage>
</organism>
<dbReference type="CDD" id="cd00018">
    <property type="entry name" value="AP2"/>
    <property type="match status" value="1"/>
</dbReference>
<dbReference type="PROSITE" id="PS51032">
    <property type="entry name" value="AP2_ERF"/>
    <property type="match status" value="1"/>
</dbReference>
<dbReference type="EMBL" id="GDJX01019761">
    <property type="protein sequence ID" value="JAT48175.1"/>
    <property type="molecule type" value="Transcribed_RNA"/>
</dbReference>
<dbReference type="AlphaFoldDB" id="A0A1D1Y0K5"/>
<dbReference type="PANTHER" id="PTHR31190:SF480">
    <property type="entry name" value="ETHYLENE-RESPONSIVE TRANSCRIPTION FACTOR RAP2-12"/>
    <property type="match status" value="1"/>
</dbReference>
<dbReference type="Pfam" id="PF00847">
    <property type="entry name" value="AP2"/>
    <property type="match status" value="1"/>
</dbReference>
<keyword evidence="2" id="KW-0805">Transcription regulation</keyword>
<reference evidence="7" key="1">
    <citation type="submission" date="2015-07" db="EMBL/GenBank/DDBJ databases">
        <title>Transcriptome Assembly of Anthurium amnicola.</title>
        <authorList>
            <person name="Suzuki J."/>
        </authorList>
    </citation>
    <scope>NUCLEOTIDE SEQUENCE</scope>
</reference>
<dbReference type="InterPro" id="IPR036955">
    <property type="entry name" value="AP2/ERF_dom_sf"/>
</dbReference>
<dbReference type="InterPro" id="IPR001471">
    <property type="entry name" value="AP2/ERF_dom"/>
</dbReference>
<dbReference type="PANTHER" id="PTHR31190">
    <property type="entry name" value="DNA-BINDING DOMAIN"/>
    <property type="match status" value="1"/>
</dbReference>
<evidence type="ECO:0000256" key="3">
    <source>
        <dbReference type="ARBA" id="ARBA00023125"/>
    </source>
</evidence>
<evidence type="ECO:0000256" key="4">
    <source>
        <dbReference type="ARBA" id="ARBA00023163"/>
    </source>
</evidence>